<name>A0A3S4GWA7_SALER</name>
<dbReference type="Proteomes" id="UP000275676">
    <property type="component" value="Chromosome"/>
</dbReference>
<dbReference type="AlphaFoldDB" id="A0A3S4GWA7"/>
<dbReference type="EMBL" id="LR134156">
    <property type="protein sequence ID" value="VEA78055.1"/>
    <property type="molecule type" value="Genomic_DNA"/>
</dbReference>
<evidence type="ECO:0000313" key="1">
    <source>
        <dbReference type="EMBL" id="VEA78055.1"/>
    </source>
</evidence>
<reference evidence="1 2" key="1">
    <citation type="submission" date="2018-12" db="EMBL/GenBank/DDBJ databases">
        <authorList>
            <consortium name="Pathogen Informatics"/>
        </authorList>
    </citation>
    <scope>NUCLEOTIDE SEQUENCE [LARGE SCALE GENOMIC DNA]</scope>
    <source>
        <strain evidence="1 2">NCTC10047</strain>
    </source>
</reference>
<evidence type="ECO:0000313" key="2">
    <source>
        <dbReference type="Proteomes" id="UP000275676"/>
    </source>
</evidence>
<gene>
    <name evidence="1" type="ORF">NCTC10047_03992</name>
</gene>
<proteinExistence type="predicted"/>
<accession>A0A3S4GWA7</accession>
<protein>
    <submittedName>
        <fullName evidence="1">Uncharacterized protein</fullName>
    </submittedName>
</protein>
<sequence length="143" mass="16171">MSQKIKTFKGLSIQRMLESITADIVENTSLLEGIYRCNELPPEADNAIACLIRSMKKTNETVCEYIEQLSHSQTESREVKSFDITDNIFDVVVTAKKLEALAQTYSESYFTDKDNDNPACYMAATMLDYANKVCDELKTSSQK</sequence>
<organism evidence="1 2">
    <name type="scientific">Salmonella enterica subsp. arizonae</name>
    <dbReference type="NCBI Taxonomy" id="59203"/>
    <lineage>
        <taxon>Bacteria</taxon>
        <taxon>Pseudomonadati</taxon>
        <taxon>Pseudomonadota</taxon>
        <taxon>Gammaproteobacteria</taxon>
        <taxon>Enterobacterales</taxon>
        <taxon>Enterobacteriaceae</taxon>
        <taxon>Salmonella</taxon>
    </lineage>
</organism>